<dbReference type="InterPro" id="IPR050641">
    <property type="entry name" value="RIFMO-like"/>
</dbReference>
<dbReference type="Pfam" id="PF01494">
    <property type="entry name" value="FAD_binding_3"/>
    <property type="match status" value="1"/>
</dbReference>
<evidence type="ECO:0000313" key="6">
    <source>
        <dbReference type="Proteomes" id="UP000466794"/>
    </source>
</evidence>
<name>A0A7K1UPX0_9NOCA</name>
<dbReference type="Proteomes" id="UP000466794">
    <property type="component" value="Unassembled WGS sequence"/>
</dbReference>
<dbReference type="InterPro" id="IPR002938">
    <property type="entry name" value="FAD-bd"/>
</dbReference>
<evidence type="ECO:0000259" key="4">
    <source>
        <dbReference type="Pfam" id="PF01494"/>
    </source>
</evidence>
<sequence length="443" mass="47446">MMRTSVLVIGGGPVGLTLSILLARMKIDHQVVESRLAPSPHPKARGISARSMEIFRRLGLESEIRAAGLPADHVAFFRGKTLDDPNYTRTVVDSSRSGHTPAPGLLCSQDALEGVLSVHAGDRVRRGVRLISFEQNDSEVSATVRDERTGEESALRADWLIGCDGAHSTVRTGVGITMTGPTGLNEFLSVRFEAPLGAVVADRASASYFLTGGGGFLAIDNDRQWIYQHPLQGRDPGDIDLIARIRSGVGISDLPVRISGTATWRMDARSADNYRSGRVLLAGDAAHTVPPTGGHGMNVGIGDADNLAWKLAAVITGAAPESLLDTYESERRPLARRVIDISTANARARDSYRIDDELLLGTAYRDSDTLIRTDGYVPAAAVGDRLPHAWLPDGRSTLDLVGPGHVLLTGPQLPEDLRRLCGLSPTTALLVRPDGHIAARLYA</sequence>
<dbReference type="InterPro" id="IPR036188">
    <property type="entry name" value="FAD/NAD-bd_sf"/>
</dbReference>
<proteinExistence type="predicted"/>
<protein>
    <recommendedName>
        <fullName evidence="4">FAD-binding domain-containing protein</fullName>
    </recommendedName>
</protein>
<dbReference type="AlphaFoldDB" id="A0A7K1UPX0"/>
<comment type="cofactor">
    <cofactor evidence="1">
        <name>FAD</name>
        <dbReference type="ChEBI" id="CHEBI:57692"/>
    </cofactor>
</comment>
<dbReference type="Gene3D" id="3.40.30.120">
    <property type="match status" value="2"/>
</dbReference>
<feature type="domain" description="FAD-binding" evidence="4">
    <location>
        <begin position="3"/>
        <end position="340"/>
    </location>
</feature>
<gene>
    <name evidence="5" type="ORF">GPX89_03840</name>
</gene>
<keyword evidence="6" id="KW-1185">Reference proteome</keyword>
<dbReference type="PANTHER" id="PTHR43004">
    <property type="entry name" value="TRK SYSTEM POTASSIUM UPTAKE PROTEIN"/>
    <property type="match status" value="1"/>
</dbReference>
<accession>A0A7K1UPX0</accession>
<evidence type="ECO:0000313" key="5">
    <source>
        <dbReference type="EMBL" id="MVU76374.1"/>
    </source>
</evidence>
<dbReference type="SUPFAM" id="SSF51905">
    <property type="entry name" value="FAD/NAD(P)-binding domain"/>
    <property type="match status" value="1"/>
</dbReference>
<evidence type="ECO:0000256" key="3">
    <source>
        <dbReference type="ARBA" id="ARBA00022827"/>
    </source>
</evidence>
<organism evidence="5 6">
    <name type="scientific">Nocardia terrae</name>
    <dbReference type="NCBI Taxonomy" id="2675851"/>
    <lineage>
        <taxon>Bacteria</taxon>
        <taxon>Bacillati</taxon>
        <taxon>Actinomycetota</taxon>
        <taxon>Actinomycetes</taxon>
        <taxon>Mycobacteriales</taxon>
        <taxon>Nocardiaceae</taxon>
        <taxon>Nocardia</taxon>
    </lineage>
</organism>
<comment type="caution">
    <text evidence="5">The sequence shown here is derived from an EMBL/GenBank/DDBJ whole genome shotgun (WGS) entry which is preliminary data.</text>
</comment>
<evidence type="ECO:0000256" key="1">
    <source>
        <dbReference type="ARBA" id="ARBA00001974"/>
    </source>
</evidence>
<evidence type="ECO:0000256" key="2">
    <source>
        <dbReference type="ARBA" id="ARBA00022630"/>
    </source>
</evidence>
<dbReference type="PRINTS" id="PR00420">
    <property type="entry name" value="RNGMNOXGNASE"/>
</dbReference>
<dbReference type="Gene3D" id="3.50.50.60">
    <property type="entry name" value="FAD/NAD(P)-binding domain"/>
    <property type="match status" value="1"/>
</dbReference>
<dbReference type="GO" id="GO:0071949">
    <property type="term" value="F:FAD binding"/>
    <property type="evidence" value="ECO:0007669"/>
    <property type="project" value="InterPro"/>
</dbReference>
<dbReference type="PANTHER" id="PTHR43004:SF19">
    <property type="entry name" value="BINDING MONOOXYGENASE, PUTATIVE (JCVI)-RELATED"/>
    <property type="match status" value="1"/>
</dbReference>
<reference evidence="5 6" key="1">
    <citation type="submission" date="2019-12" db="EMBL/GenBank/DDBJ databases">
        <title>Nocardia sp. nov. ET3-3 isolated from soil.</title>
        <authorList>
            <person name="Kanchanasin P."/>
            <person name="Tanasupawat S."/>
            <person name="Yuki M."/>
            <person name="Kudo T."/>
        </authorList>
    </citation>
    <scope>NUCLEOTIDE SEQUENCE [LARGE SCALE GENOMIC DNA]</scope>
    <source>
        <strain evidence="5 6">ET3-3</strain>
    </source>
</reference>
<dbReference type="EMBL" id="WRPP01000001">
    <property type="protein sequence ID" value="MVU76374.1"/>
    <property type="molecule type" value="Genomic_DNA"/>
</dbReference>
<dbReference type="GO" id="GO:0016709">
    <property type="term" value="F:oxidoreductase activity, acting on paired donors, with incorporation or reduction of molecular oxygen, NAD(P)H as one donor, and incorporation of one atom of oxygen"/>
    <property type="evidence" value="ECO:0007669"/>
    <property type="project" value="UniProtKB-ARBA"/>
</dbReference>
<keyword evidence="3" id="KW-0274">FAD</keyword>
<keyword evidence="2" id="KW-0285">Flavoprotein</keyword>
<dbReference type="Gene3D" id="3.30.9.10">
    <property type="entry name" value="D-Amino Acid Oxidase, subunit A, domain 2"/>
    <property type="match status" value="1"/>
</dbReference>